<evidence type="ECO:0000313" key="2">
    <source>
        <dbReference type="Proteomes" id="UP000319818"/>
    </source>
</evidence>
<sequence>MSHPPPEAHSRRNVLEAMRALLSDDHSYERGLAVLRDLVDQIARDEGAAGLCDFTVALSLGLAEALQRIAHEQDLPTADLAEVWFAD</sequence>
<keyword evidence="2" id="KW-1185">Reference proteome</keyword>
<dbReference type="EMBL" id="VFPH01000001">
    <property type="protein sequence ID" value="TQM44913.1"/>
    <property type="molecule type" value="Genomic_DNA"/>
</dbReference>
<gene>
    <name evidence="1" type="ORF">FB388_2301</name>
</gene>
<organism evidence="1 2">
    <name type="scientific">Pseudonocardia cypriaca</name>
    <dbReference type="NCBI Taxonomy" id="882449"/>
    <lineage>
        <taxon>Bacteria</taxon>
        <taxon>Bacillati</taxon>
        <taxon>Actinomycetota</taxon>
        <taxon>Actinomycetes</taxon>
        <taxon>Pseudonocardiales</taxon>
        <taxon>Pseudonocardiaceae</taxon>
        <taxon>Pseudonocardia</taxon>
    </lineage>
</organism>
<evidence type="ECO:0000313" key="1">
    <source>
        <dbReference type="EMBL" id="TQM44913.1"/>
    </source>
</evidence>
<dbReference type="OrthoDB" id="3576088at2"/>
<dbReference type="Proteomes" id="UP000319818">
    <property type="component" value="Unassembled WGS sequence"/>
</dbReference>
<name>A0A543GFS8_9PSEU</name>
<protein>
    <submittedName>
        <fullName evidence="1">Uncharacterized protein</fullName>
    </submittedName>
</protein>
<comment type="caution">
    <text evidence="1">The sequence shown here is derived from an EMBL/GenBank/DDBJ whole genome shotgun (WGS) entry which is preliminary data.</text>
</comment>
<proteinExistence type="predicted"/>
<reference evidence="1 2" key="1">
    <citation type="submission" date="2019-06" db="EMBL/GenBank/DDBJ databases">
        <title>Sequencing the genomes of 1000 actinobacteria strains.</title>
        <authorList>
            <person name="Klenk H.-P."/>
        </authorList>
    </citation>
    <scope>NUCLEOTIDE SEQUENCE [LARGE SCALE GENOMIC DNA]</scope>
    <source>
        <strain evidence="1 2">DSM 45511</strain>
    </source>
</reference>
<accession>A0A543GFS8</accession>
<dbReference type="AlphaFoldDB" id="A0A543GFS8"/>
<dbReference type="RefSeq" id="WP_142100108.1">
    <property type="nucleotide sequence ID" value="NZ_VFPH01000001.1"/>
</dbReference>